<comment type="similarity">
    <text evidence="2">Belongs to the Nudix hydrolase family. NudF subfamily.</text>
</comment>
<dbReference type="EMBL" id="FOSH01000011">
    <property type="protein sequence ID" value="SFK44862.1"/>
    <property type="molecule type" value="Genomic_DNA"/>
</dbReference>
<accession>A0A1I3ZLB9</accession>
<dbReference type="GO" id="GO:0019144">
    <property type="term" value="F:ADP-sugar diphosphatase activity"/>
    <property type="evidence" value="ECO:0007669"/>
    <property type="project" value="TreeGrafter"/>
</dbReference>
<dbReference type="STRING" id="45496.SAMN04488079_11165"/>
<reference evidence="16" key="1">
    <citation type="submission" date="2016-10" db="EMBL/GenBank/DDBJ databases">
        <authorList>
            <person name="Varghese N."/>
            <person name="Submissions S."/>
        </authorList>
    </citation>
    <scope>NUCLEOTIDE SEQUENCE [LARGE SCALE GENOMIC DNA]</scope>
    <source>
        <strain evidence="16">DSM 11578</strain>
    </source>
</reference>
<evidence type="ECO:0000256" key="13">
    <source>
        <dbReference type="PIRSR" id="PIRSR604385-2"/>
    </source>
</evidence>
<evidence type="ECO:0000256" key="10">
    <source>
        <dbReference type="ARBA" id="ARBA00030308"/>
    </source>
</evidence>
<dbReference type="Gene3D" id="3.90.79.10">
    <property type="entry name" value="Nucleoside Triphosphate Pyrophosphohydrolase"/>
    <property type="match status" value="1"/>
</dbReference>
<sequence>MTKKSFKVLNQKTVYKGFFSVKKYTLQHTLYHGGWSQVVDREVFHRGDCVGVLLYDPQRDEVVIIEQFRAGAILSKQQEDAWLLEIVAGAVEENETPEEVAIREAQEEAGCVIKELMKINEFYTSPGGTSECLTLFCGKVDTSEVGGVHGLAEEDEDIAVSVVKFDEACKLVETGRIKSAIPLIAVQWLQLNRDKLRQQWQ</sequence>
<dbReference type="GO" id="GO:0047631">
    <property type="term" value="F:ADP-ribose diphosphatase activity"/>
    <property type="evidence" value="ECO:0007669"/>
    <property type="project" value="UniProtKB-EC"/>
</dbReference>
<evidence type="ECO:0000256" key="5">
    <source>
        <dbReference type="ARBA" id="ARBA00022723"/>
    </source>
</evidence>
<dbReference type="PANTHER" id="PTHR11839">
    <property type="entry name" value="UDP/ADP-SUGAR PYROPHOSPHATASE"/>
    <property type="match status" value="1"/>
</dbReference>
<evidence type="ECO:0000256" key="4">
    <source>
        <dbReference type="ARBA" id="ARBA00013297"/>
    </source>
</evidence>
<keyword evidence="16" id="KW-1185">Reference proteome</keyword>
<dbReference type="GO" id="GO:0019693">
    <property type="term" value="P:ribose phosphate metabolic process"/>
    <property type="evidence" value="ECO:0007669"/>
    <property type="project" value="TreeGrafter"/>
</dbReference>
<keyword evidence="7 13" id="KW-0460">Magnesium</keyword>
<evidence type="ECO:0000256" key="3">
    <source>
        <dbReference type="ARBA" id="ARBA00012453"/>
    </source>
</evidence>
<evidence type="ECO:0000256" key="6">
    <source>
        <dbReference type="ARBA" id="ARBA00022801"/>
    </source>
</evidence>
<dbReference type="CDD" id="cd24155">
    <property type="entry name" value="NUDIX_ADPRase"/>
    <property type="match status" value="1"/>
</dbReference>
<dbReference type="PANTHER" id="PTHR11839:SF5">
    <property type="entry name" value="ADP-RIBOSE PYROPHOSPHATASE"/>
    <property type="match status" value="1"/>
</dbReference>
<dbReference type="Proteomes" id="UP000198924">
    <property type="component" value="Unassembled WGS sequence"/>
</dbReference>
<dbReference type="GO" id="GO:0006753">
    <property type="term" value="P:nucleoside phosphate metabolic process"/>
    <property type="evidence" value="ECO:0007669"/>
    <property type="project" value="TreeGrafter"/>
</dbReference>
<feature type="binding site" evidence="13">
    <location>
        <position position="156"/>
    </location>
    <ligand>
        <name>Mg(2+)</name>
        <dbReference type="ChEBI" id="CHEBI:18420"/>
        <label>1</label>
    </ligand>
</feature>
<dbReference type="PROSITE" id="PS51462">
    <property type="entry name" value="NUDIX"/>
    <property type="match status" value="1"/>
</dbReference>
<dbReference type="InterPro" id="IPR004385">
    <property type="entry name" value="NDP_pyrophosphatase"/>
</dbReference>
<evidence type="ECO:0000313" key="15">
    <source>
        <dbReference type="EMBL" id="SFK44862.1"/>
    </source>
</evidence>
<keyword evidence="6" id="KW-0378">Hydrolase</keyword>
<dbReference type="GO" id="GO:0046872">
    <property type="term" value="F:metal ion binding"/>
    <property type="evidence" value="ECO:0007669"/>
    <property type="project" value="UniProtKB-KW"/>
</dbReference>
<keyword evidence="5 13" id="KW-0479">Metal-binding</keyword>
<dbReference type="EC" id="3.6.1.13" evidence="3"/>
<dbReference type="NCBIfam" id="TIGR00052">
    <property type="entry name" value="nudix-type nucleoside diphosphatase, YffH/AdpP family"/>
    <property type="match status" value="1"/>
</dbReference>
<evidence type="ECO:0000256" key="8">
    <source>
        <dbReference type="ARBA" id="ARBA00025164"/>
    </source>
</evidence>
<dbReference type="InterPro" id="IPR015797">
    <property type="entry name" value="NUDIX_hydrolase-like_dom_sf"/>
</dbReference>
<dbReference type="GO" id="GO:0005829">
    <property type="term" value="C:cytosol"/>
    <property type="evidence" value="ECO:0007669"/>
    <property type="project" value="TreeGrafter"/>
</dbReference>
<dbReference type="Pfam" id="PF00293">
    <property type="entry name" value="NUDIX"/>
    <property type="match status" value="1"/>
</dbReference>
<gene>
    <name evidence="15" type="ORF">SAMN04488079_11165</name>
</gene>
<dbReference type="PROSITE" id="PS00893">
    <property type="entry name" value="NUDIX_BOX"/>
    <property type="match status" value="1"/>
</dbReference>
<evidence type="ECO:0000313" key="16">
    <source>
        <dbReference type="Proteomes" id="UP000198924"/>
    </source>
</evidence>
<dbReference type="InterPro" id="IPR020084">
    <property type="entry name" value="NUDIX_hydrolase_CS"/>
</dbReference>
<feature type="binding site" evidence="13">
    <location>
        <position position="108"/>
    </location>
    <ligand>
        <name>Mg(2+)</name>
        <dbReference type="ChEBI" id="CHEBI:18420"/>
        <label>1</label>
    </ligand>
</feature>
<organism evidence="15 16">
    <name type="scientific">Methylophaga sulfidovorans</name>
    <dbReference type="NCBI Taxonomy" id="45496"/>
    <lineage>
        <taxon>Bacteria</taxon>
        <taxon>Pseudomonadati</taxon>
        <taxon>Pseudomonadota</taxon>
        <taxon>Gammaproteobacteria</taxon>
        <taxon>Thiotrichales</taxon>
        <taxon>Piscirickettsiaceae</taxon>
        <taxon>Methylophaga</taxon>
    </lineage>
</organism>
<dbReference type="AlphaFoldDB" id="A0A1I3ZLB9"/>
<feature type="domain" description="Nudix hydrolase" evidence="14">
    <location>
        <begin position="45"/>
        <end position="185"/>
    </location>
</feature>
<evidence type="ECO:0000256" key="12">
    <source>
        <dbReference type="ARBA" id="ARBA00049546"/>
    </source>
</evidence>
<dbReference type="SUPFAM" id="SSF55811">
    <property type="entry name" value="Nudix"/>
    <property type="match status" value="1"/>
</dbReference>
<evidence type="ECO:0000256" key="1">
    <source>
        <dbReference type="ARBA" id="ARBA00001946"/>
    </source>
</evidence>
<proteinExistence type="inferred from homology"/>
<protein>
    <recommendedName>
        <fullName evidence="4">ADP-ribose pyrophosphatase</fullName>
        <ecNumber evidence="3">3.6.1.13</ecNumber>
    </recommendedName>
    <alternativeName>
        <fullName evidence="9">ADP-ribose diphosphatase</fullName>
    </alternativeName>
    <alternativeName>
        <fullName evidence="11">ADP-ribose phosphohydrolase</fullName>
    </alternativeName>
    <alternativeName>
        <fullName evidence="10">Adenosine diphosphoribose pyrophosphatase</fullName>
    </alternativeName>
</protein>
<dbReference type="InterPro" id="IPR000086">
    <property type="entry name" value="NUDIX_hydrolase_dom"/>
</dbReference>
<feature type="binding site" evidence="13">
    <location>
        <position position="104"/>
    </location>
    <ligand>
        <name>Mg(2+)</name>
        <dbReference type="ChEBI" id="CHEBI:18420"/>
        <label>2</label>
    </ligand>
</feature>
<dbReference type="OrthoDB" id="5292471at2"/>
<comment type="cofactor">
    <cofactor evidence="1 13">
        <name>Mg(2+)</name>
        <dbReference type="ChEBI" id="CHEBI:18420"/>
    </cofactor>
</comment>
<feature type="binding site" evidence="13">
    <location>
        <position position="88"/>
    </location>
    <ligand>
        <name>Mg(2+)</name>
        <dbReference type="ChEBI" id="CHEBI:18420"/>
        <label>1</label>
    </ligand>
</feature>
<evidence type="ECO:0000256" key="7">
    <source>
        <dbReference type="ARBA" id="ARBA00022842"/>
    </source>
</evidence>
<evidence type="ECO:0000259" key="14">
    <source>
        <dbReference type="PROSITE" id="PS51462"/>
    </source>
</evidence>
<evidence type="ECO:0000256" key="2">
    <source>
        <dbReference type="ARBA" id="ARBA00007482"/>
    </source>
</evidence>
<evidence type="ECO:0000256" key="9">
    <source>
        <dbReference type="ARBA" id="ARBA00030162"/>
    </source>
</evidence>
<name>A0A1I3ZLB9_9GAMM</name>
<comment type="function">
    <text evidence="8">Acts on ADP-mannose and ADP-glucose as well as ADP-ribose. Prevents glycogen biosynthesis. The reaction catalyzed by this enzyme is a limiting step of the gluconeogenic process.</text>
</comment>
<evidence type="ECO:0000256" key="11">
    <source>
        <dbReference type="ARBA" id="ARBA00033056"/>
    </source>
</evidence>
<dbReference type="RefSeq" id="WP_091714275.1">
    <property type="nucleotide sequence ID" value="NZ_FOSH01000011.1"/>
</dbReference>
<comment type="catalytic activity">
    <reaction evidence="12">
        <text>ADP-D-ribose + H2O = D-ribose 5-phosphate + AMP + 2 H(+)</text>
        <dbReference type="Rhea" id="RHEA:10412"/>
        <dbReference type="ChEBI" id="CHEBI:15377"/>
        <dbReference type="ChEBI" id="CHEBI:15378"/>
        <dbReference type="ChEBI" id="CHEBI:57967"/>
        <dbReference type="ChEBI" id="CHEBI:78346"/>
        <dbReference type="ChEBI" id="CHEBI:456215"/>
        <dbReference type="EC" id="3.6.1.13"/>
    </reaction>
</comment>